<dbReference type="FunFam" id="3.30.1490.20:FF:000018">
    <property type="entry name" value="Biotin carboxylase"/>
    <property type="match status" value="1"/>
</dbReference>
<dbReference type="PROSITE" id="PS50979">
    <property type="entry name" value="BC"/>
    <property type="match status" value="1"/>
</dbReference>
<dbReference type="InterPro" id="IPR011764">
    <property type="entry name" value="Biotin_carboxylation_dom"/>
</dbReference>
<dbReference type="GO" id="GO:0005524">
    <property type="term" value="F:ATP binding"/>
    <property type="evidence" value="ECO:0007669"/>
    <property type="project" value="UniProtKB-UniRule"/>
</dbReference>
<protein>
    <submittedName>
        <fullName evidence="10">2-oxoglutarate carboxylase small subunit</fullName>
        <ecNumber evidence="10">6.4.1.7</ecNumber>
    </submittedName>
</protein>
<keyword evidence="3 7" id="KW-0547">Nucleotide-binding</keyword>
<dbReference type="NCBIfam" id="NF006367">
    <property type="entry name" value="PRK08591.1"/>
    <property type="match status" value="1"/>
</dbReference>
<dbReference type="FunFam" id="3.30.470.20:FF:000028">
    <property type="entry name" value="Methylcrotonoyl-CoA carboxylase subunit alpha, mitochondrial"/>
    <property type="match status" value="1"/>
</dbReference>
<dbReference type="InterPro" id="IPR005479">
    <property type="entry name" value="CPAse_ATP-bd"/>
</dbReference>
<evidence type="ECO:0000256" key="2">
    <source>
        <dbReference type="ARBA" id="ARBA00022723"/>
    </source>
</evidence>
<evidence type="ECO:0000259" key="9">
    <source>
        <dbReference type="PROSITE" id="PS50979"/>
    </source>
</evidence>
<evidence type="ECO:0000256" key="5">
    <source>
        <dbReference type="ARBA" id="ARBA00022842"/>
    </source>
</evidence>
<feature type="domain" description="ATP-grasp" evidence="8">
    <location>
        <begin position="120"/>
        <end position="317"/>
    </location>
</feature>
<dbReference type="GO" id="GO:2001295">
    <property type="term" value="P:malonyl-CoA biosynthetic process"/>
    <property type="evidence" value="ECO:0007669"/>
    <property type="project" value="UniProtKB-UniPathway"/>
</dbReference>
<evidence type="ECO:0000259" key="8">
    <source>
        <dbReference type="PROSITE" id="PS50975"/>
    </source>
</evidence>
<dbReference type="SMART" id="SM00878">
    <property type="entry name" value="Biotin_carb_C"/>
    <property type="match status" value="1"/>
</dbReference>
<dbReference type="PROSITE" id="PS00867">
    <property type="entry name" value="CPSASE_2"/>
    <property type="match status" value="1"/>
</dbReference>
<dbReference type="InterPro" id="IPR011054">
    <property type="entry name" value="Rudment_hybrid_motif"/>
</dbReference>
<dbReference type="AlphaFoldDB" id="A0A6N3AHH6"/>
<dbReference type="InterPro" id="IPR004549">
    <property type="entry name" value="Acetyl_CoA_COase_biotin_COase"/>
</dbReference>
<reference evidence="10" key="1">
    <citation type="submission" date="2019-11" db="EMBL/GenBank/DDBJ databases">
        <authorList>
            <person name="Feng L."/>
        </authorList>
    </citation>
    <scope>NUCLEOTIDE SEQUENCE</scope>
    <source>
        <strain evidence="10">PclaraLFYP37</strain>
    </source>
</reference>
<gene>
    <name evidence="10" type="primary">cfiB</name>
    <name evidence="10" type="ORF">PCLFYP37_01470</name>
</gene>
<evidence type="ECO:0000313" key="10">
    <source>
        <dbReference type="EMBL" id="VYT91869.1"/>
    </source>
</evidence>
<dbReference type="InterPro" id="IPR011761">
    <property type="entry name" value="ATP-grasp"/>
</dbReference>
<dbReference type="Gene3D" id="3.30.470.20">
    <property type="entry name" value="ATP-grasp fold, B domain"/>
    <property type="match status" value="1"/>
</dbReference>
<dbReference type="PROSITE" id="PS50975">
    <property type="entry name" value="ATP_GRASP"/>
    <property type="match status" value="1"/>
</dbReference>
<accession>A0A6N3AHH6</accession>
<evidence type="ECO:0000256" key="1">
    <source>
        <dbReference type="ARBA" id="ARBA00022598"/>
    </source>
</evidence>
<keyword evidence="6" id="KW-0092">Biotin</keyword>
<keyword evidence="1 10" id="KW-0436">Ligase</keyword>
<feature type="domain" description="Biotin carboxylation" evidence="9">
    <location>
        <begin position="1"/>
        <end position="446"/>
    </location>
</feature>
<dbReference type="PANTHER" id="PTHR45007">
    <property type="entry name" value="CARBOXYLASE, PUTATIVE (AFU_ORTHOLOGUE AFUA_5G07570)-RELATED"/>
    <property type="match status" value="1"/>
</dbReference>
<keyword evidence="2" id="KW-0479">Metal-binding</keyword>
<evidence type="ECO:0000256" key="7">
    <source>
        <dbReference type="PROSITE-ProRule" id="PRU00409"/>
    </source>
</evidence>
<dbReference type="Pfam" id="PF00289">
    <property type="entry name" value="Biotin_carb_N"/>
    <property type="match status" value="1"/>
</dbReference>
<dbReference type="FunFam" id="3.40.50.20:FF:000010">
    <property type="entry name" value="Propionyl-CoA carboxylase subunit alpha"/>
    <property type="match status" value="1"/>
</dbReference>
<dbReference type="InterPro" id="IPR005482">
    <property type="entry name" value="Biotin_COase_C"/>
</dbReference>
<dbReference type="GO" id="GO:0046872">
    <property type="term" value="F:metal ion binding"/>
    <property type="evidence" value="ECO:0007669"/>
    <property type="project" value="UniProtKB-KW"/>
</dbReference>
<dbReference type="SUPFAM" id="SSF52440">
    <property type="entry name" value="PreATP-grasp domain"/>
    <property type="match status" value="1"/>
</dbReference>
<keyword evidence="5" id="KW-0460">Magnesium</keyword>
<sequence length="503" mass="56966">MIKKVLIANRGEIAVRVMRSCREMGLRTVAVFSEADRTSRHVMYADEAYCIGAAESHESYLNIDRIIDVAVKCKADAVHPGYGFLSENAEFVRRCEAAGIIFIGPTADTMEAMGDKIAARQRMMAAGVPVVPGTAEPLKDADEAVRICKEIGFPVMLKASMGGGGKGMRLIHSEDEVKEAYDSARSESMSSFGDDTVYLEKFVEEPHHIEFQILGDAYGNVVHLFDRECSVQRRNQKIVEESPSPFLTPELRREMGEKAVAAARAVNYRGAGTIEFLVDKYRHFYFLEMNTRLQVEHPITEEVVGVDLVKEQLHVAGGEALRFKQEDLFQRGHAIECRICAEDTENGFIPCPGIIRQLTEPNGIGVRIDSYVYEGYEIPLYYDPMIGKLIVWATNRQFAIERMRRVLYEFKITGLKTNISYLRRIMYAPAFVKGEYDTSFLSKYSRSLQRSNGENEEIENMAMIAAYVDYLFNLEENSPVRTTDSRPISRWREFGLQKGVLRI</sequence>
<dbReference type="SUPFAM" id="SSF56059">
    <property type="entry name" value="Glutathione synthetase ATP-binding domain-like"/>
    <property type="match status" value="1"/>
</dbReference>
<evidence type="ECO:0000256" key="3">
    <source>
        <dbReference type="ARBA" id="ARBA00022741"/>
    </source>
</evidence>
<name>A0A6N3AHH6_9BACT</name>
<dbReference type="Pfam" id="PF02786">
    <property type="entry name" value="CPSase_L_D2"/>
    <property type="match status" value="1"/>
</dbReference>
<dbReference type="InterPro" id="IPR005481">
    <property type="entry name" value="BC-like_N"/>
</dbReference>
<dbReference type="NCBIfam" id="TIGR00514">
    <property type="entry name" value="accC"/>
    <property type="match status" value="1"/>
</dbReference>
<dbReference type="EC" id="6.4.1.7" evidence="10"/>
<proteinExistence type="predicted"/>
<dbReference type="Pfam" id="PF02785">
    <property type="entry name" value="Biotin_carb_C"/>
    <property type="match status" value="1"/>
</dbReference>
<dbReference type="PROSITE" id="PS00866">
    <property type="entry name" value="CPSASE_1"/>
    <property type="match status" value="1"/>
</dbReference>
<dbReference type="RefSeq" id="WP_302447155.1">
    <property type="nucleotide sequence ID" value="NZ_CACRUT010000008.1"/>
</dbReference>
<dbReference type="EMBL" id="CACRUT010000008">
    <property type="protein sequence ID" value="VYT91869.1"/>
    <property type="molecule type" value="Genomic_DNA"/>
</dbReference>
<keyword evidence="4 7" id="KW-0067">ATP-binding</keyword>
<evidence type="ECO:0000256" key="4">
    <source>
        <dbReference type="ARBA" id="ARBA00022840"/>
    </source>
</evidence>
<dbReference type="SUPFAM" id="SSF51246">
    <property type="entry name" value="Rudiment single hybrid motif"/>
    <property type="match status" value="1"/>
</dbReference>
<dbReference type="GO" id="GO:0034029">
    <property type="term" value="F:2-oxoglutarate carboxylase activity"/>
    <property type="evidence" value="ECO:0007669"/>
    <property type="project" value="UniProtKB-EC"/>
</dbReference>
<organism evidence="10">
    <name type="scientific">Paraprevotella clara</name>
    <dbReference type="NCBI Taxonomy" id="454154"/>
    <lineage>
        <taxon>Bacteria</taxon>
        <taxon>Pseudomonadati</taxon>
        <taxon>Bacteroidota</taxon>
        <taxon>Bacteroidia</taxon>
        <taxon>Bacteroidales</taxon>
        <taxon>Prevotellaceae</taxon>
        <taxon>Paraprevotella</taxon>
    </lineage>
</organism>
<dbReference type="UniPathway" id="UPA00655">
    <property type="reaction ID" value="UER00711"/>
</dbReference>
<evidence type="ECO:0000256" key="6">
    <source>
        <dbReference type="ARBA" id="ARBA00023267"/>
    </source>
</evidence>
<dbReference type="PANTHER" id="PTHR45007:SF1">
    <property type="entry name" value="CARBOXYLASE, PUTATIVE (AFU_ORTHOLOGUE AFUA_5G07570)-RELATED"/>
    <property type="match status" value="1"/>
</dbReference>
<dbReference type="InterPro" id="IPR016185">
    <property type="entry name" value="PreATP-grasp_dom_sf"/>
</dbReference>